<dbReference type="InterPro" id="IPR036412">
    <property type="entry name" value="HAD-like_sf"/>
</dbReference>
<evidence type="ECO:0000313" key="1">
    <source>
        <dbReference type="EMBL" id="SEN33443.1"/>
    </source>
</evidence>
<dbReference type="InterPro" id="IPR006439">
    <property type="entry name" value="HAD-SF_hydro_IA"/>
</dbReference>
<dbReference type="Pfam" id="PF00702">
    <property type="entry name" value="Hydrolase"/>
    <property type="match status" value="1"/>
</dbReference>
<dbReference type="EMBL" id="FOCI01000013">
    <property type="protein sequence ID" value="SEN33443.1"/>
    <property type="molecule type" value="Genomic_DNA"/>
</dbReference>
<dbReference type="AlphaFoldDB" id="A0A1H8FP17"/>
<dbReference type="STRING" id="245187.SAMN04488003_11385"/>
<protein>
    <submittedName>
        <fullName evidence="1">2-haloacid dehalogenase</fullName>
    </submittedName>
</protein>
<evidence type="ECO:0000313" key="2">
    <source>
        <dbReference type="Proteomes" id="UP000199585"/>
    </source>
</evidence>
<dbReference type="SFLD" id="SFLDG01129">
    <property type="entry name" value="C1.5:_HAD__Beta-PGM__Phosphata"/>
    <property type="match status" value="1"/>
</dbReference>
<proteinExistence type="predicted"/>
<accession>A0A1H8FP17</accession>
<dbReference type="CDD" id="cd02603">
    <property type="entry name" value="HAD_sEH-N_like"/>
    <property type="match status" value="1"/>
</dbReference>
<dbReference type="PANTHER" id="PTHR43611:SF3">
    <property type="entry name" value="FLAVIN MONONUCLEOTIDE HYDROLASE 1, CHLOROPLATIC"/>
    <property type="match status" value="1"/>
</dbReference>
<dbReference type="OrthoDB" id="9807742at2"/>
<dbReference type="Proteomes" id="UP000199585">
    <property type="component" value="Unassembled WGS sequence"/>
</dbReference>
<sequence length="210" mass="23433">MPVTATIHAVVFDIGNVLLEWQPERFYDAAIGKERRRAMFAAIDLHGMNDGVDRGDHFGDAVAALAGRHPDWRAEITMWHDNWADMAAPEIPHSVRLLRALRADGVPCIALSNFGIQTFEIAQKRYPFLHEFDQRYISGHMGVIKPDPEIYRRLEEGCGFAPGKLLFADDRIDNIRAASTRGWQTHLFDGPAGFAGRLVGEGLLTPEQAA</sequence>
<dbReference type="InterPro" id="IPR023198">
    <property type="entry name" value="PGP-like_dom2"/>
</dbReference>
<dbReference type="PANTHER" id="PTHR43611">
    <property type="entry name" value="ALPHA-D-GLUCOSE 1-PHOSPHATE PHOSPHATASE"/>
    <property type="match status" value="1"/>
</dbReference>
<dbReference type="NCBIfam" id="TIGR01509">
    <property type="entry name" value="HAD-SF-IA-v3"/>
    <property type="match status" value="1"/>
</dbReference>
<gene>
    <name evidence="1" type="ORF">SAMN04488003_11385</name>
</gene>
<dbReference type="InterPro" id="IPR023214">
    <property type="entry name" value="HAD_sf"/>
</dbReference>
<dbReference type="SUPFAM" id="SSF56784">
    <property type="entry name" value="HAD-like"/>
    <property type="match status" value="1"/>
</dbReference>
<organism evidence="1 2">
    <name type="scientific">Loktanella fryxellensis</name>
    <dbReference type="NCBI Taxonomy" id="245187"/>
    <lineage>
        <taxon>Bacteria</taxon>
        <taxon>Pseudomonadati</taxon>
        <taxon>Pseudomonadota</taxon>
        <taxon>Alphaproteobacteria</taxon>
        <taxon>Rhodobacterales</taxon>
        <taxon>Roseobacteraceae</taxon>
        <taxon>Loktanella</taxon>
    </lineage>
</organism>
<dbReference type="Gene3D" id="1.10.150.240">
    <property type="entry name" value="Putative phosphatase, domain 2"/>
    <property type="match status" value="1"/>
</dbReference>
<dbReference type="SFLD" id="SFLDS00003">
    <property type="entry name" value="Haloacid_Dehalogenase"/>
    <property type="match status" value="1"/>
</dbReference>
<name>A0A1H8FP17_9RHOB</name>
<reference evidence="1 2" key="1">
    <citation type="submission" date="2016-10" db="EMBL/GenBank/DDBJ databases">
        <authorList>
            <person name="de Groot N.N."/>
        </authorList>
    </citation>
    <scope>NUCLEOTIDE SEQUENCE [LARGE SCALE GENOMIC DNA]</scope>
    <source>
        <strain evidence="1 2">DSM 16213</strain>
    </source>
</reference>
<keyword evidence="2" id="KW-1185">Reference proteome</keyword>
<dbReference type="Gene3D" id="3.40.50.1000">
    <property type="entry name" value="HAD superfamily/HAD-like"/>
    <property type="match status" value="1"/>
</dbReference>
<dbReference type="RefSeq" id="WP_089903295.1">
    <property type="nucleotide sequence ID" value="NZ_FOCI01000013.1"/>
</dbReference>